<accession>A0A1L9SDR0</accession>
<dbReference type="EMBL" id="KV878345">
    <property type="protein sequence ID" value="OJJ45278.1"/>
    <property type="molecule type" value="Genomic_DNA"/>
</dbReference>
<keyword evidence="10" id="KW-0472">Membrane</keyword>
<evidence type="ECO:0000256" key="3">
    <source>
        <dbReference type="ARBA" id="ARBA00022617"/>
    </source>
</evidence>
<keyword evidence="10" id="KW-0812">Transmembrane</keyword>
<dbReference type="GO" id="GO:0005506">
    <property type="term" value="F:iron ion binding"/>
    <property type="evidence" value="ECO:0007669"/>
    <property type="project" value="InterPro"/>
</dbReference>
<dbReference type="InterPro" id="IPR002401">
    <property type="entry name" value="Cyt_P450_E_grp-I"/>
</dbReference>
<sequence>MALVDLESRSFLTGVFFLLFGVLLVYRHLFSKPTYSLPPGPKPLPIVGNILDMVRSTPMDMFTQWHQKFGPIISLRYGQRQVISINSSSIAHDLLDKRGAIYSSRPRLIMASERMLNSMNIGVLPYNKRWNVHHRIISPFFETSMVKRYAPIFDLESKQVIADFLSSNDFDSSLSRFSASIFLGLSYGIHLDSNESTEVTDLDRINQFFLDAMSSMYCRLVELYPFLDLTPYWLAPWKWLAADVERQTTAVHMRHFEFAKSKPTWNWLQEARASKLGSQLPDKELAYVVGTLHQAGGEAIITLSRLLVKVIVLHPECAAQAQKELDQVVGPNRLPNVDDQEDLPYINAMITEAMRWQPVTPLIFPHANTQDDEYMGYHIPKDTMILPNLWAMGYDPEIYPDPTVYRPERWLENTPPHHPAFGFGRRICPGQQLGSISVFLLVARILWAFNTTHAYRDGKKVEIDPWDLKITLTLSSSPFEVEFHARSDKHRKIIEQEWLSTEKDVGVILEEIRPPRRE</sequence>
<keyword evidence="7 9" id="KW-0503">Monooxygenase</keyword>
<evidence type="ECO:0000256" key="9">
    <source>
        <dbReference type="RuleBase" id="RU000461"/>
    </source>
</evidence>
<dbReference type="PRINTS" id="PR00463">
    <property type="entry name" value="EP450I"/>
</dbReference>
<dbReference type="GO" id="GO:0016705">
    <property type="term" value="F:oxidoreductase activity, acting on paired donors, with incorporation or reduction of molecular oxygen"/>
    <property type="evidence" value="ECO:0007669"/>
    <property type="project" value="InterPro"/>
</dbReference>
<dbReference type="InterPro" id="IPR050364">
    <property type="entry name" value="Cytochrome_P450_fung"/>
</dbReference>
<evidence type="ECO:0000256" key="2">
    <source>
        <dbReference type="ARBA" id="ARBA00010617"/>
    </source>
</evidence>
<dbReference type="VEuPathDB" id="FungiDB:ASPZODRAFT_69621"/>
<dbReference type="InterPro" id="IPR001128">
    <property type="entry name" value="Cyt_P450"/>
</dbReference>
<keyword evidence="4 8" id="KW-0479">Metal-binding</keyword>
<dbReference type="RefSeq" id="XP_022579788.1">
    <property type="nucleotide sequence ID" value="XM_022729591.1"/>
</dbReference>
<evidence type="ECO:0000256" key="5">
    <source>
        <dbReference type="ARBA" id="ARBA00023002"/>
    </source>
</evidence>
<dbReference type="PANTHER" id="PTHR46300:SF1">
    <property type="entry name" value="P450, PUTATIVE (EUROFUNG)-RELATED"/>
    <property type="match status" value="1"/>
</dbReference>
<evidence type="ECO:0000313" key="12">
    <source>
        <dbReference type="Proteomes" id="UP000184188"/>
    </source>
</evidence>
<name>A0A1L9SDR0_9EURO</name>
<dbReference type="GeneID" id="34616055"/>
<dbReference type="OrthoDB" id="1470350at2759"/>
<evidence type="ECO:0000256" key="1">
    <source>
        <dbReference type="ARBA" id="ARBA00001971"/>
    </source>
</evidence>
<dbReference type="CDD" id="cd11065">
    <property type="entry name" value="CYP64-like"/>
    <property type="match status" value="1"/>
</dbReference>
<dbReference type="GO" id="GO:0004497">
    <property type="term" value="F:monooxygenase activity"/>
    <property type="evidence" value="ECO:0007669"/>
    <property type="project" value="UniProtKB-KW"/>
</dbReference>
<evidence type="ECO:0000313" key="11">
    <source>
        <dbReference type="EMBL" id="OJJ45278.1"/>
    </source>
</evidence>
<organism evidence="11 12">
    <name type="scientific">Penicilliopsis zonata CBS 506.65</name>
    <dbReference type="NCBI Taxonomy" id="1073090"/>
    <lineage>
        <taxon>Eukaryota</taxon>
        <taxon>Fungi</taxon>
        <taxon>Dikarya</taxon>
        <taxon>Ascomycota</taxon>
        <taxon>Pezizomycotina</taxon>
        <taxon>Eurotiomycetes</taxon>
        <taxon>Eurotiomycetidae</taxon>
        <taxon>Eurotiales</taxon>
        <taxon>Aspergillaceae</taxon>
        <taxon>Penicilliopsis</taxon>
    </lineage>
</organism>
<dbReference type="Pfam" id="PF00067">
    <property type="entry name" value="p450"/>
    <property type="match status" value="1"/>
</dbReference>
<evidence type="ECO:0008006" key="13">
    <source>
        <dbReference type="Google" id="ProtNLM"/>
    </source>
</evidence>
<dbReference type="Proteomes" id="UP000184188">
    <property type="component" value="Unassembled WGS sequence"/>
</dbReference>
<dbReference type="SUPFAM" id="SSF48264">
    <property type="entry name" value="Cytochrome P450"/>
    <property type="match status" value="1"/>
</dbReference>
<protein>
    <recommendedName>
        <fullName evidence="13">Cytochrome P450</fullName>
    </recommendedName>
</protein>
<dbReference type="STRING" id="1073090.A0A1L9SDR0"/>
<dbReference type="PANTHER" id="PTHR46300">
    <property type="entry name" value="P450, PUTATIVE (EUROFUNG)-RELATED-RELATED"/>
    <property type="match status" value="1"/>
</dbReference>
<comment type="cofactor">
    <cofactor evidence="1 8">
        <name>heme</name>
        <dbReference type="ChEBI" id="CHEBI:30413"/>
    </cofactor>
</comment>
<evidence type="ECO:0000256" key="4">
    <source>
        <dbReference type="ARBA" id="ARBA00022723"/>
    </source>
</evidence>
<comment type="similarity">
    <text evidence="2 9">Belongs to the cytochrome P450 family.</text>
</comment>
<dbReference type="GO" id="GO:0020037">
    <property type="term" value="F:heme binding"/>
    <property type="evidence" value="ECO:0007669"/>
    <property type="project" value="InterPro"/>
</dbReference>
<evidence type="ECO:0000256" key="7">
    <source>
        <dbReference type="ARBA" id="ARBA00023033"/>
    </source>
</evidence>
<evidence type="ECO:0000256" key="10">
    <source>
        <dbReference type="SAM" id="Phobius"/>
    </source>
</evidence>
<keyword evidence="10" id="KW-1133">Transmembrane helix</keyword>
<dbReference type="PRINTS" id="PR00385">
    <property type="entry name" value="P450"/>
</dbReference>
<gene>
    <name evidence="11" type="ORF">ASPZODRAFT_69621</name>
</gene>
<keyword evidence="3 8" id="KW-0349">Heme</keyword>
<feature type="transmembrane region" description="Helical" evidence="10">
    <location>
        <begin position="12"/>
        <end position="30"/>
    </location>
</feature>
<dbReference type="PROSITE" id="PS00086">
    <property type="entry name" value="CYTOCHROME_P450"/>
    <property type="match status" value="1"/>
</dbReference>
<proteinExistence type="inferred from homology"/>
<keyword evidence="12" id="KW-1185">Reference proteome</keyword>
<evidence type="ECO:0000256" key="8">
    <source>
        <dbReference type="PIRSR" id="PIRSR602401-1"/>
    </source>
</evidence>
<evidence type="ECO:0000256" key="6">
    <source>
        <dbReference type="ARBA" id="ARBA00023004"/>
    </source>
</evidence>
<reference evidence="12" key="1">
    <citation type="journal article" date="2017" name="Genome Biol.">
        <title>Comparative genomics reveals high biological diversity and specific adaptations in the industrially and medically important fungal genus Aspergillus.</title>
        <authorList>
            <person name="de Vries R.P."/>
            <person name="Riley R."/>
            <person name="Wiebenga A."/>
            <person name="Aguilar-Osorio G."/>
            <person name="Amillis S."/>
            <person name="Uchima C.A."/>
            <person name="Anderluh G."/>
            <person name="Asadollahi M."/>
            <person name="Askin M."/>
            <person name="Barry K."/>
            <person name="Battaglia E."/>
            <person name="Bayram O."/>
            <person name="Benocci T."/>
            <person name="Braus-Stromeyer S.A."/>
            <person name="Caldana C."/>
            <person name="Canovas D."/>
            <person name="Cerqueira G.C."/>
            <person name="Chen F."/>
            <person name="Chen W."/>
            <person name="Choi C."/>
            <person name="Clum A."/>
            <person name="Dos Santos R.A."/>
            <person name="Damasio A.R."/>
            <person name="Diallinas G."/>
            <person name="Emri T."/>
            <person name="Fekete E."/>
            <person name="Flipphi M."/>
            <person name="Freyberg S."/>
            <person name="Gallo A."/>
            <person name="Gournas C."/>
            <person name="Habgood R."/>
            <person name="Hainaut M."/>
            <person name="Harispe M.L."/>
            <person name="Henrissat B."/>
            <person name="Hilden K.S."/>
            <person name="Hope R."/>
            <person name="Hossain A."/>
            <person name="Karabika E."/>
            <person name="Karaffa L."/>
            <person name="Karanyi Z."/>
            <person name="Krasevec N."/>
            <person name="Kuo A."/>
            <person name="Kusch H."/>
            <person name="LaButti K."/>
            <person name="Lagendijk E.L."/>
            <person name="Lapidus A."/>
            <person name="Levasseur A."/>
            <person name="Lindquist E."/>
            <person name="Lipzen A."/>
            <person name="Logrieco A.F."/>
            <person name="MacCabe A."/>
            <person name="Maekelae M.R."/>
            <person name="Malavazi I."/>
            <person name="Melin P."/>
            <person name="Meyer V."/>
            <person name="Mielnichuk N."/>
            <person name="Miskei M."/>
            <person name="Molnar A.P."/>
            <person name="Mule G."/>
            <person name="Ngan C.Y."/>
            <person name="Orejas M."/>
            <person name="Orosz E."/>
            <person name="Ouedraogo J.P."/>
            <person name="Overkamp K.M."/>
            <person name="Park H.-S."/>
            <person name="Perrone G."/>
            <person name="Piumi F."/>
            <person name="Punt P.J."/>
            <person name="Ram A.F."/>
            <person name="Ramon A."/>
            <person name="Rauscher S."/>
            <person name="Record E."/>
            <person name="Riano-Pachon D.M."/>
            <person name="Robert V."/>
            <person name="Roehrig J."/>
            <person name="Ruller R."/>
            <person name="Salamov A."/>
            <person name="Salih N.S."/>
            <person name="Samson R.A."/>
            <person name="Sandor E."/>
            <person name="Sanguinetti M."/>
            <person name="Schuetze T."/>
            <person name="Sepcic K."/>
            <person name="Shelest E."/>
            <person name="Sherlock G."/>
            <person name="Sophianopoulou V."/>
            <person name="Squina F.M."/>
            <person name="Sun H."/>
            <person name="Susca A."/>
            <person name="Todd R.B."/>
            <person name="Tsang A."/>
            <person name="Unkles S.E."/>
            <person name="van de Wiele N."/>
            <person name="van Rossen-Uffink D."/>
            <person name="Oliveira J.V."/>
            <person name="Vesth T.C."/>
            <person name="Visser J."/>
            <person name="Yu J.-H."/>
            <person name="Zhou M."/>
            <person name="Andersen M.R."/>
            <person name="Archer D.B."/>
            <person name="Baker S.E."/>
            <person name="Benoit I."/>
            <person name="Brakhage A.A."/>
            <person name="Braus G.H."/>
            <person name="Fischer R."/>
            <person name="Frisvad J.C."/>
            <person name="Goldman G.H."/>
            <person name="Houbraken J."/>
            <person name="Oakley B."/>
            <person name="Pocsi I."/>
            <person name="Scazzocchio C."/>
            <person name="Seiboth B."/>
            <person name="vanKuyk P.A."/>
            <person name="Wortman J."/>
            <person name="Dyer P.S."/>
            <person name="Grigoriev I.V."/>
        </authorList>
    </citation>
    <scope>NUCLEOTIDE SEQUENCE [LARGE SCALE GENOMIC DNA]</scope>
    <source>
        <strain evidence="12">CBS 506.65</strain>
    </source>
</reference>
<dbReference type="AlphaFoldDB" id="A0A1L9SDR0"/>
<keyword evidence="5 9" id="KW-0560">Oxidoreductase</keyword>
<keyword evidence="6 8" id="KW-0408">Iron</keyword>
<feature type="binding site" description="axial binding residue" evidence="8">
    <location>
        <position position="428"/>
    </location>
    <ligand>
        <name>heme</name>
        <dbReference type="ChEBI" id="CHEBI:30413"/>
    </ligand>
    <ligandPart>
        <name>Fe</name>
        <dbReference type="ChEBI" id="CHEBI:18248"/>
    </ligandPart>
</feature>
<dbReference type="InterPro" id="IPR036396">
    <property type="entry name" value="Cyt_P450_sf"/>
</dbReference>
<dbReference type="InterPro" id="IPR017972">
    <property type="entry name" value="Cyt_P450_CS"/>
</dbReference>
<dbReference type="Gene3D" id="1.10.630.10">
    <property type="entry name" value="Cytochrome P450"/>
    <property type="match status" value="1"/>
</dbReference>